<dbReference type="Pfam" id="PF17853">
    <property type="entry name" value="GGDEF_2"/>
    <property type="match status" value="1"/>
</dbReference>
<comment type="caution">
    <text evidence="5">The sequence shown here is derived from an EMBL/GenBank/DDBJ whole genome shotgun (WGS) entry which is preliminary data.</text>
</comment>
<dbReference type="InterPro" id="IPR025751">
    <property type="entry name" value="RsbRD_N_dom"/>
</dbReference>
<feature type="domain" description="RsbT co-antagonist protein RsbRD N-terminal" evidence="3">
    <location>
        <begin position="29"/>
        <end position="170"/>
    </location>
</feature>
<evidence type="ECO:0000313" key="6">
    <source>
        <dbReference type="Proteomes" id="UP001595859"/>
    </source>
</evidence>
<dbReference type="InterPro" id="IPR025736">
    <property type="entry name" value="PucR_C-HTH_dom"/>
</dbReference>
<dbReference type="InterPro" id="IPR042070">
    <property type="entry name" value="PucR_C-HTH_sf"/>
</dbReference>
<organism evidence="5 6">
    <name type="scientific">Actinophytocola glycyrrhizae</name>
    <dbReference type="NCBI Taxonomy" id="2044873"/>
    <lineage>
        <taxon>Bacteria</taxon>
        <taxon>Bacillati</taxon>
        <taxon>Actinomycetota</taxon>
        <taxon>Actinomycetes</taxon>
        <taxon>Pseudonocardiales</taxon>
        <taxon>Pseudonocardiaceae</taxon>
    </lineage>
</organism>
<reference evidence="6" key="1">
    <citation type="journal article" date="2019" name="Int. J. Syst. Evol. Microbiol.">
        <title>The Global Catalogue of Microorganisms (GCM) 10K type strain sequencing project: providing services to taxonomists for standard genome sequencing and annotation.</title>
        <authorList>
            <consortium name="The Broad Institute Genomics Platform"/>
            <consortium name="The Broad Institute Genome Sequencing Center for Infectious Disease"/>
            <person name="Wu L."/>
            <person name="Ma J."/>
        </authorList>
    </citation>
    <scope>NUCLEOTIDE SEQUENCE [LARGE SCALE GENOMIC DNA]</scope>
    <source>
        <strain evidence="6">ZS-22-S1</strain>
    </source>
</reference>
<name>A0ABV9S112_9PSEU</name>
<dbReference type="InterPro" id="IPR051448">
    <property type="entry name" value="CdaR-like_regulators"/>
</dbReference>
<evidence type="ECO:0000259" key="4">
    <source>
        <dbReference type="Pfam" id="PF17853"/>
    </source>
</evidence>
<dbReference type="InterPro" id="IPR041522">
    <property type="entry name" value="CdaR_GGDEF"/>
</dbReference>
<feature type="domain" description="PucR C-terminal helix-turn-helix" evidence="2">
    <location>
        <begin position="342"/>
        <end position="400"/>
    </location>
</feature>
<protein>
    <submittedName>
        <fullName evidence="5">PucR family transcriptional regulator</fullName>
    </submittedName>
</protein>
<keyword evidence="6" id="KW-1185">Reference proteome</keyword>
<evidence type="ECO:0000259" key="3">
    <source>
        <dbReference type="Pfam" id="PF14361"/>
    </source>
</evidence>
<accession>A0ABV9S112</accession>
<feature type="domain" description="CdaR GGDEF-like" evidence="4">
    <location>
        <begin position="181"/>
        <end position="292"/>
    </location>
</feature>
<dbReference type="Pfam" id="PF14361">
    <property type="entry name" value="RsbRD_N"/>
    <property type="match status" value="1"/>
</dbReference>
<dbReference type="Pfam" id="PF13556">
    <property type="entry name" value="HTH_30"/>
    <property type="match status" value="1"/>
</dbReference>
<evidence type="ECO:0000313" key="5">
    <source>
        <dbReference type="EMBL" id="MFC4855275.1"/>
    </source>
</evidence>
<dbReference type="PANTHER" id="PTHR33744">
    <property type="entry name" value="CARBOHYDRATE DIACID REGULATOR"/>
    <property type="match status" value="1"/>
</dbReference>
<gene>
    <name evidence="5" type="ORF">ACFPCV_17340</name>
</gene>
<comment type="similarity">
    <text evidence="1">Belongs to the CdaR family.</text>
</comment>
<dbReference type="PANTHER" id="PTHR33744:SF1">
    <property type="entry name" value="DNA-BINDING TRANSCRIPTIONAL ACTIVATOR ADER"/>
    <property type="match status" value="1"/>
</dbReference>
<evidence type="ECO:0000259" key="2">
    <source>
        <dbReference type="Pfam" id="PF13556"/>
    </source>
</evidence>
<dbReference type="EMBL" id="JBHSIS010000007">
    <property type="protein sequence ID" value="MFC4855275.1"/>
    <property type="molecule type" value="Genomic_DNA"/>
</dbReference>
<proteinExistence type="inferred from homology"/>
<dbReference type="Proteomes" id="UP001595859">
    <property type="component" value="Unassembled WGS sequence"/>
</dbReference>
<dbReference type="Gene3D" id="1.10.10.2840">
    <property type="entry name" value="PucR C-terminal helix-turn-helix domain"/>
    <property type="match status" value="1"/>
</dbReference>
<evidence type="ECO:0000256" key="1">
    <source>
        <dbReference type="ARBA" id="ARBA00006754"/>
    </source>
</evidence>
<dbReference type="RefSeq" id="WP_378057223.1">
    <property type="nucleotide sequence ID" value="NZ_JBHSIS010000007.1"/>
</dbReference>
<sequence>MDVARVPTLEPSLEREIERAWASLLGRADAIADDITLTLIERDPYWSQQPPDQQAHLRASTREHIRRGIQAMAGRPDPDLRAIDVWRENGRLRARQGVPMDRVLSAYTLGTRTLWEALLRQGWDHEVEIAEHLMLYAGQKLWAALDVQNAVFVESYRRESTRLQRRDLQRQQSFLDGLVEGRGADPEFAREAREELGLGSDESILCVTAPFSDPLDEPLRAPEDRLERAGIVSHWHVRGGNYFGLVSRGGLSVRDVCDQLRPCVAGRVGVAACADGLAGFATAYQLASRAAESLPRGAHRLVALADRLPEVLLAGSPEVVPVLVAETVGPILAQPPQLADTLLETLAALLGHDGSPTHAAQALYCHRNTVIYRMKQIESITGRSLADAHDKFELMLGLLAAGRGYDGRR</sequence>